<name>A0A0X2NK13_9CORY</name>
<gene>
    <name evidence="1" type="ORF">CVAR292_01148</name>
</gene>
<evidence type="ECO:0000313" key="1">
    <source>
        <dbReference type="EMBL" id="CUU65813.1"/>
    </source>
</evidence>
<dbReference type="Proteomes" id="UP000182498">
    <property type="component" value="Unassembled WGS sequence"/>
</dbReference>
<accession>A0A0X2NK13</accession>
<dbReference type="AlphaFoldDB" id="A0A0X2NK13"/>
<dbReference type="RefSeq" id="WP_255307654.1">
    <property type="nucleotide sequence ID" value="NZ_FAUH01000006.1"/>
</dbReference>
<dbReference type="EMBL" id="FAUH01000006">
    <property type="protein sequence ID" value="CUU65813.1"/>
    <property type="molecule type" value="Genomic_DNA"/>
</dbReference>
<sequence>MSIGGYGGGTAGENGNVDSYACLMPERECEVTDRYRERIRKRATHARELPGYRPVTRSDLKAAGVTRARIRKFFVNAEHGVFVHVDTLLPEMTATGYRRERRIPAVLLVRAHLLRRVERTATGFAAGLQYGMTHFVEEESLEFLVPNGADTTSAPPHVRLTRTRKLETYRRAALSLDPTCPDHRATDPATTLARMLMATAEADADRSRRWRIPDLITVRLHLTPTFIRSVQVSDHFHQAWGAVAVGSAGPLVAAGLSAETAAAVLGFTDVGAESPPETLLRLVVGDLAPGLRSQIPVFRENGKLLTTVDLGWEEHGIYLFYDGAHHLQKEQRDHDSEVFAVLQHRGDTVFRVTAGNLKDADKVLELRGGSGRRLTGWVDLTRGLTRGLPSPPPSVRVRCPGVLSGERHSFGTIPGRHAQLQGACPSGGEHLYWVARRALPVSPPG</sequence>
<protein>
    <submittedName>
        <fullName evidence="1">Uncharacterized protein</fullName>
    </submittedName>
</protein>
<evidence type="ECO:0000313" key="2">
    <source>
        <dbReference type="Proteomes" id="UP000182498"/>
    </source>
</evidence>
<organism evidence="1 2">
    <name type="scientific">Corynebacterium variabile</name>
    <dbReference type="NCBI Taxonomy" id="1727"/>
    <lineage>
        <taxon>Bacteria</taxon>
        <taxon>Bacillati</taxon>
        <taxon>Actinomycetota</taxon>
        <taxon>Actinomycetes</taxon>
        <taxon>Mycobacteriales</taxon>
        <taxon>Corynebacteriaceae</taxon>
        <taxon>Corynebacterium</taxon>
    </lineage>
</organism>
<reference evidence="2" key="1">
    <citation type="submission" date="2015-11" db="EMBL/GenBank/DDBJ databases">
        <authorList>
            <person name="Dugat-Bony E."/>
        </authorList>
    </citation>
    <scope>NUCLEOTIDE SEQUENCE [LARGE SCALE GENOMIC DNA]</scope>
    <source>
        <strain evidence="2">Mu292</strain>
    </source>
</reference>
<proteinExistence type="predicted"/>
<keyword evidence="2" id="KW-1185">Reference proteome</keyword>